<keyword evidence="1" id="KW-1133">Transmembrane helix</keyword>
<keyword evidence="4" id="KW-1185">Reference proteome</keyword>
<protein>
    <submittedName>
        <fullName evidence="3">ATP-dependent RNA helicase ddx42</fullName>
    </submittedName>
</protein>
<evidence type="ECO:0000256" key="1">
    <source>
        <dbReference type="SAM" id="Phobius"/>
    </source>
</evidence>
<reference evidence="2" key="1">
    <citation type="submission" date="2022-10" db="EMBL/GenBank/DDBJ databases">
        <authorList>
            <person name="Chen Y."/>
            <person name="Dougan E. K."/>
            <person name="Chan C."/>
            <person name="Rhodes N."/>
            <person name="Thang M."/>
        </authorList>
    </citation>
    <scope>NUCLEOTIDE SEQUENCE</scope>
</reference>
<keyword evidence="3" id="KW-0347">Helicase</keyword>
<evidence type="ECO:0000313" key="3">
    <source>
        <dbReference type="EMBL" id="CAL4797548.1"/>
    </source>
</evidence>
<proteinExistence type="predicted"/>
<dbReference type="EMBL" id="CAMXCT010004746">
    <property type="protein sequence ID" value="CAI4010236.1"/>
    <property type="molecule type" value="Genomic_DNA"/>
</dbReference>
<gene>
    <name evidence="2" type="ORF">C1SCF055_LOCUS35520</name>
</gene>
<name>A0A9P1DHD6_9DINO</name>
<sequence>MLLQYVRGVIAFRYSALFRVVRWFNFDFPRQVFLVLPAIACCLCMFVQCFFSLFIHSFLFPRASETSGLSHQWKPFPKFCWYKAHAVDRNIVTHLLRTGRVSRAGSRGRVLNFYDDTEQGGKDLAEAIQELGTAPLDGVSWAGSPGRVLNFYDDTEQGGKDLAEAVQELGTAPLDGVSRTGSPGRVLNFYDDTEQDLAEAIQELGTAPLDVRTPGSEWNVIEDHGR</sequence>
<keyword evidence="1" id="KW-0472">Membrane</keyword>
<accession>A0A9P1DHD6</accession>
<dbReference type="AlphaFoldDB" id="A0A9P1DHD6"/>
<dbReference type="Proteomes" id="UP001152797">
    <property type="component" value="Unassembled WGS sequence"/>
</dbReference>
<keyword evidence="3" id="KW-0067">ATP-binding</keyword>
<keyword evidence="1" id="KW-0812">Transmembrane</keyword>
<organism evidence="2">
    <name type="scientific">Cladocopium goreaui</name>
    <dbReference type="NCBI Taxonomy" id="2562237"/>
    <lineage>
        <taxon>Eukaryota</taxon>
        <taxon>Sar</taxon>
        <taxon>Alveolata</taxon>
        <taxon>Dinophyceae</taxon>
        <taxon>Suessiales</taxon>
        <taxon>Symbiodiniaceae</taxon>
        <taxon>Cladocopium</taxon>
    </lineage>
</organism>
<comment type="caution">
    <text evidence="2">The sequence shown here is derived from an EMBL/GenBank/DDBJ whole genome shotgun (WGS) entry which is preliminary data.</text>
</comment>
<evidence type="ECO:0000313" key="4">
    <source>
        <dbReference type="Proteomes" id="UP001152797"/>
    </source>
</evidence>
<keyword evidence="3" id="KW-0378">Hydrolase</keyword>
<dbReference type="EMBL" id="CAMXCT030004746">
    <property type="protein sequence ID" value="CAL4797548.1"/>
    <property type="molecule type" value="Genomic_DNA"/>
</dbReference>
<dbReference type="GO" id="GO:0004386">
    <property type="term" value="F:helicase activity"/>
    <property type="evidence" value="ECO:0007669"/>
    <property type="project" value="UniProtKB-KW"/>
</dbReference>
<dbReference type="EMBL" id="CAMXCT020004746">
    <property type="protein sequence ID" value="CAL1163611.1"/>
    <property type="molecule type" value="Genomic_DNA"/>
</dbReference>
<reference evidence="3 4" key="2">
    <citation type="submission" date="2024-05" db="EMBL/GenBank/DDBJ databases">
        <authorList>
            <person name="Chen Y."/>
            <person name="Shah S."/>
            <person name="Dougan E. K."/>
            <person name="Thang M."/>
            <person name="Chan C."/>
        </authorList>
    </citation>
    <scope>NUCLEOTIDE SEQUENCE [LARGE SCALE GENOMIC DNA]</scope>
</reference>
<evidence type="ECO:0000313" key="2">
    <source>
        <dbReference type="EMBL" id="CAI4010236.1"/>
    </source>
</evidence>
<feature type="transmembrane region" description="Helical" evidence="1">
    <location>
        <begin position="32"/>
        <end position="55"/>
    </location>
</feature>
<keyword evidence="3" id="KW-0547">Nucleotide-binding</keyword>